<comment type="caution">
    <text evidence="12">The sequence shown here is derived from an EMBL/GenBank/DDBJ whole genome shotgun (WGS) entry which is preliminary data.</text>
</comment>
<dbReference type="InterPro" id="IPR003661">
    <property type="entry name" value="HisK_dim/P_dom"/>
</dbReference>
<dbReference type="RefSeq" id="WP_058566540.1">
    <property type="nucleotide sequence ID" value="NZ_LOPW02000010.1"/>
</dbReference>
<evidence type="ECO:0000256" key="2">
    <source>
        <dbReference type="ARBA" id="ARBA00012438"/>
    </source>
</evidence>
<dbReference type="Gene3D" id="3.30.565.10">
    <property type="entry name" value="Histidine kinase-like ATPase, C-terminal domain"/>
    <property type="match status" value="1"/>
</dbReference>
<dbReference type="SUPFAM" id="SSF55781">
    <property type="entry name" value="GAF domain-like"/>
    <property type="match status" value="2"/>
</dbReference>
<dbReference type="InterPro" id="IPR029016">
    <property type="entry name" value="GAF-like_dom_sf"/>
</dbReference>
<evidence type="ECO:0000313" key="12">
    <source>
        <dbReference type="EMBL" id="POG55570.1"/>
    </source>
</evidence>
<evidence type="ECO:0000256" key="1">
    <source>
        <dbReference type="ARBA" id="ARBA00000085"/>
    </source>
</evidence>
<dbReference type="InterPro" id="IPR050736">
    <property type="entry name" value="Sensor_HK_Regulatory"/>
</dbReference>
<evidence type="ECO:0000256" key="3">
    <source>
        <dbReference type="ARBA" id="ARBA00022679"/>
    </source>
</evidence>
<feature type="domain" description="PAS" evidence="10">
    <location>
        <begin position="144"/>
        <end position="214"/>
    </location>
</feature>
<dbReference type="Pfam" id="PF00989">
    <property type="entry name" value="PAS"/>
    <property type="match status" value="1"/>
</dbReference>
<protein>
    <recommendedName>
        <fullName evidence="2">histidine kinase</fullName>
        <ecNumber evidence="2">2.7.13.3</ecNumber>
    </recommendedName>
</protein>
<evidence type="ECO:0000256" key="7">
    <source>
        <dbReference type="SAM" id="MobiDB-lite"/>
    </source>
</evidence>
<dbReference type="PROSITE" id="PS50113">
    <property type="entry name" value="PAC"/>
    <property type="match status" value="2"/>
</dbReference>
<feature type="domain" description="PAS" evidence="10">
    <location>
        <begin position="262"/>
        <end position="337"/>
    </location>
</feature>
<evidence type="ECO:0000259" key="11">
    <source>
        <dbReference type="PROSITE" id="PS50113"/>
    </source>
</evidence>
<dbReference type="OrthoDB" id="230688at2157"/>
<dbReference type="SMART" id="SM00091">
    <property type="entry name" value="PAS"/>
    <property type="match status" value="5"/>
</dbReference>
<dbReference type="Gene3D" id="3.30.450.40">
    <property type="match status" value="2"/>
</dbReference>
<feature type="region of interest" description="Disordered" evidence="7">
    <location>
        <begin position="1222"/>
        <end position="1269"/>
    </location>
</feature>
<dbReference type="SMART" id="SM00388">
    <property type="entry name" value="HisKA"/>
    <property type="match status" value="1"/>
</dbReference>
<dbReference type="SUPFAM" id="SSF52172">
    <property type="entry name" value="CheY-like"/>
    <property type="match status" value="1"/>
</dbReference>
<comment type="caution">
    <text evidence="6">Lacks conserved residue(s) required for the propagation of feature annotation.</text>
</comment>
<dbReference type="InterPro" id="IPR001610">
    <property type="entry name" value="PAC"/>
</dbReference>
<keyword evidence="13" id="KW-1185">Reference proteome</keyword>
<dbReference type="NCBIfam" id="TIGR00229">
    <property type="entry name" value="sensory_box"/>
    <property type="match status" value="2"/>
</dbReference>
<dbReference type="Proteomes" id="UP000053621">
    <property type="component" value="Unassembled WGS sequence"/>
</dbReference>
<evidence type="ECO:0000259" key="8">
    <source>
        <dbReference type="PROSITE" id="PS50109"/>
    </source>
</evidence>
<feature type="domain" description="Response regulatory" evidence="9">
    <location>
        <begin position="13"/>
        <end position="129"/>
    </location>
</feature>
<keyword evidence="3" id="KW-0808">Transferase</keyword>
<dbReference type="CDD" id="cd00082">
    <property type="entry name" value="HisKA"/>
    <property type="match status" value="1"/>
</dbReference>
<name>A0A2P4NR19_9EURY</name>
<dbReference type="CDD" id="cd00156">
    <property type="entry name" value="REC"/>
    <property type="match status" value="1"/>
</dbReference>
<accession>A0A2P4NR19</accession>
<dbReference type="InterPro" id="IPR003018">
    <property type="entry name" value="GAF"/>
</dbReference>
<dbReference type="InterPro" id="IPR001789">
    <property type="entry name" value="Sig_transdc_resp-reg_receiver"/>
</dbReference>
<dbReference type="InterPro" id="IPR003594">
    <property type="entry name" value="HATPase_dom"/>
</dbReference>
<dbReference type="Gene3D" id="2.10.70.100">
    <property type="match status" value="1"/>
</dbReference>
<dbReference type="InterPro" id="IPR013655">
    <property type="entry name" value="PAS_fold_3"/>
</dbReference>
<dbReference type="InterPro" id="IPR036097">
    <property type="entry name" value="HisK_dim/P_sf"/>
</dbReference>
<dbReference type="SUPFAM" id="SSF55785">
    <property type="entry name" value="PYP-like sensor domain (PAS domain)"/>
    <property type="match status" value="5"/>
</dbReference>
<dbReference type="CDD" id="cd00075">
    <property type="entry name" value="HATPase"/>
    <property type="match status" value="1"/>
</dbReference>
<dbReference type="Pfam" id="PF13185">
    <property type="entry name" value="GAF_2"/>
    <property type="match status" value="2"/>
</dbReference>
<dbReference type="Gene3D" id="3.40.50.2300">
    <property type="match status" value="1"/>
</dbReference>
<evidence type="ECO:0000259" key="9">
    <source>
        <dbReference type="PROSITE" id="PS50110"/>
    </source>
</evidence>
<dbReference type="PROSITE" id="PS50110">
    <property type="entry name" value="RESPONSE_REGULATORY"/>
    <property type="match status" value="1"/>
</dbReference>
<organism evidence="12 13">
    <name type="scientific">Haloferax marisrubri</name>
    <dbReference type="NCBI Taxonomy" id="1544719"/>
    <lineage>
        <taxon>Archaea</taxon>
        <taxon>Methanobacteriati</taxon>
        <taxon>Methanobacteriota</taxon>
        <taxon>Stenosarchaea group</taxon>
        <taxon>Halobacteria</taxon>
        <taxon>Halobacteriales</taxon>
        <taxon>Haloferacaceae</taxon>
        <taxon>Haloferax</taxon>
    </lineage>
</organism>
<dbReference type="EMBL" id="LOPW02000010">
    <property type="protein sequence ID" value="POG55570.1"/>
    <property type="molecule type" value="Genomic_DNA"/>
</dbReference>
<dbReference type="InterPro" id="IPR013767">
    <property type="entry name" value="PAS_fold"/>
</dbReference>
<reference evidence="12" key="1">
    <citation type="submission" date="2017-08" db="EMBL/GenBank/DDBJ databases">
        <title>Haloferax marisrubri sp. nov., isolated from the Discovery deep brine-seawater interface in the Red Sea.</title>
        <authorList>
            <person name="Zhang G."/>
            <person name="Stingl U."/>
        </authorList>
    </citation>
    <scope>NUCLEOTIDE SEQUENCE [LARGE SCALE GENOMIC DNA]</scope>
    <source>
        <strain evidence="12">SB3</strain>
    </source>
</reference>
<dbReference type="InterPro" id="IPR000014">
    <property type="entry name" value="PAS"/>
</dbReference>
<dbReference type="Pfam" id="PF08447">
    <property type="entry name" value="PAS_3"/>
    <property type="match status" value="1"/>
</dbReference>
<dbReference type="SMART" id="SM00086">
    <property type="entry name" value="PAC"/>
    <property type="match status" value="4"/>
</dbReference>
<dbReference type="EC" id="2.7.13.3" evidence="2"/>
<dbReference type="InterPro" id="IPR036890">
    <property type="entry name" value="HATPase_C_sf"/>
</dbReference>
<dbReference type="PANTHER" id="PTHR43711:SF1">
    <property type="entry name" value="HISTIDINE KINASE 1"/>
    <property type="match status" value="1"/>
</dbReference>
<dbReference type="PANTHER" id="PTHR43711">
    <property type="entry name" value="TWO-COMPONENT HISTIDINE KINASE"/>
    <property type="match status" value="1"/>
</dbReference>
<evidence type="ECO:0000256" key="6">
    <source>
        <dbReference type="PROSITE-ProRule" id="PRU00169"/>
    </source>
</evidence>
<dbReference type="InterPro" id="IPR005467">
    <property type="entry name" value="His_kinase_dom"/>
</dbReference>
<dbReference type="SUPFAM" id="SSF55874">
    <property type="entry name" value="ATPase domain of HSP90 chaperone/DNA topoisomerase II/histidine kinase"/>
    <property type="match status" value="1"/>
</dbReference>
<feature type="domain" description="Histidine kinase" evidence="8">
    <location>
        <begin position="1111"/>
        <end position="1350"/>
    </location>
</feature>
<dbReference type="PROSITE" id="PS50112">
    <property type="entry name" value="PAS"/>
    <property type="match status" value="4"/>
</dbReference>
<dbReference type="Pfam" id="PF00072">
    <property type="entry name" value="Response_reg"/>
    <property type="match status" value="1"/>
</dbReference>
<comment type="catalytic activity">
    <reaction evidence="1">
        <text>ATP + protein L-histidine = ADP + protein N-phospho-L-histidine.</text>
        <dbReference type="EC" id="2.7.13.3"/>
    </reaction>
</comment>
<dbReference type="SMART" id="SM00448">
    <property type="entry name" value="REC"/>
    <property type="match status" value="1"/>
</dbReference>
<feature type="domain" description="PAC" evidence="11">
    <location>
        <begin position="347"/>
        <end position="398"/>
    </location>
</feature>
<dbReference type="Pfam" id="PF08448">
    <property type="entry name" value="PAS_4"/>
    <property type="match status" value="3"/>
</dbReference>
<dbReference type="GO" id="GO:0006355">
    <property type="term" value="P:regulation of DNA-templated transcription"/>
    <property type="evidence" value="ECO:0007669"/>
    <property type="project" value="InterPro"/>
</dbReference>
<feature type="domain" description="PAS" evidence="10">
    <location>
        <begin position="691"/>
        <end position="768"/>
    </location>
</feature>
<keyword evidence="4 12" id="KW-0418">Kinase</keyword>
<dbReference type="InterPro" id="IPR011006">
    <property type="entry name" value="CheY-like_superfamily"/>
</dbReference>
<evidence type="ECO:0000256" key="5">
    <source>
        <dbReference type="ARBA" id="ARBA00023012"/>
    </source>
</evidence>
<dbReference type="Pfam" id="PF00512">
    <property type="entry name" value="HisKA"/>
    <property type="match status" value="1"/>
</dbReference>
<dbReference type="InterPro" id="IPR013656">
    <property type="entry name" value="PAS_4"/>
</dbReference>
<dbReference type="SUPFAM" id="SSF47384">
    <property type="entry name" value="Homodimeric domain of signal transducing histidine kinase"/>
    <property type="match status" value="1"/>
</dbReference>
<dbReference type="CDD" id="cd00130">
    <property type="entry name" value="PAS"/>
    <property type="match status" value="4"/>
</dbReference>
<gene>
    <name evidence="12" type="ORF">AUR65_009210</name>
</gene>
<feature type="domain" description="PAC" evidence="11">
    <location>
        <begin position="894"/>
        <end position="946"/>
    </location>
</feature>
<dbReference type="InterPro" id="IPR000700">
    <property type="entry name" value="PAS-assoc_C"/>
</dbReference>
<evidence type="ECO:0000256" key="4">
    <source>
        <dbReference type="ARBA" id="ARBA00022777"/>
    </source>
</evidence>
<dbReference type="GO" id="GO:0000155">
    <property type="term" value="F:phosphorelay sensor kinase activity"/>
    <property type="evidence" value="ECO:0007669"/>
    <property type="project" value="InterPro"/>
</dbReference>
<dbReference type="SMART" id="SM00065">
    <property type="entry name" value="GAF"/>
    <property type="match status" value="2"/>
</dbReference>
<dbReference type="PROSITE" id="PS50109">
    <property type="entry name" value="HIS_KIN"/>
    <property type="match status" value="1"/>
</dbReference>
<dbReference type="SMART" id="SM00387">
    <property type="entry name" value="HATPase_c"/>
    <property type="match status" value="1"/>
</dbReference>
<sequence>MSPLADASNEPIRVLYVNDDAEFTELVETKLRATGFGFDCRTATRADAALDELSTGRVDCVVTAQSLADTDGLQLTAAIRERDDEIPVILFSGQGSGGLADEAARVGVSDYIPLRADRDNFALLARRVRTLSNAARARRDADRARTQRDRVLERTSDGVLAVDGEWRIEYANEQFAERLGRAPDELVGTGFWEAFPSVRGTELEATLRTAMERGEAASVDRGRTTPFGDNVDLRVFPDDDGLTVFSQASATDRGRTRTQRLDAERSETVLEQIHDVVFILDADRTVQFANAAAARLLGATGPSALVGSQLGSLVGRHVSDDDASEFVRAVADTLDAAESDGGTTGLYDADLQVDFTDGSGTRTFDVRLTPFRRAGESNALVVARDVTERSDAQRQLERERDALRELQSVMAAETPSPDERLSSLIAVGCRTLGLDIGIVSRIDGEDYTVRAVHPSDAGIDVGDRFDLAATYCEEVVGQREVCAFTDAATAGKADHPAYREFALESYIGAPLVVDGERFGTLNFSSPSPRATPFGTLEHTFVELLSELVSAVLSRSRDRGELERQQFLFDRVQDIADIGIWEFIPATGTLEWSAGVRQIHGVDPDYEPALDDAIDFYHPDDRDRVSAAVAAAVEDGESFDLDLRLVRTDGEIRDVRAWGHPVDSDPHDGRVVRGVFQDVTEHTQQARVHKTLAEEYEALLDTSGDAIFLIDVETTDDGPSFEFTRLSTGYERATGLTTDDVRGRTPRDVFGEERGDELEANYRRCVERRAPISYREELPLGVDARFWETSLAPVIVDGDIARIVGIARNVTPQVERERALETTNQRLESLIEAAPLTITEFDADGDVVLWNRGAEEMFGWSQDEVVGDPVPFVPDDAEDEFEAHRERALQGERIRGKEVRRETKAGEQLDLLLSAAPISDPTGEVASVLAVLDDITEQKQLERDLRALQETAQALSRAQTSDEIGDIAVDAASDILGFEIAGVWEYDDRDDALLPISETATARETFESIPRLTAGESLAWQAFESGESQVYDDVLSQPGLYNPETEIHSEIQVPLGEYGLMMAGSPSTAAFSETDVDLFRILSATVEAAFARASREAKLQRQNDRLDKFASVVAHDLRNPLTVAIGFLELTQETGDTSYLSKVESAHGRMERLIEDLLALSRGATSVEQPTQIDLAALATEAWGYVDTDAATLTTADDLGAIAGDRGRLTQLFENLFRNAVEHGSTGSRDAPDDAVEHGSTGNQTSSGDAVEHGSTGSRISSDDAMEHGGRDITVTVGPLEDAAGFYVEDDGVGIPESHRGEVFDHGVTFSDTGTGFGLSIVDDIASAHGWQVDVTDGTDGGARFEFRTER</sequence>
<proteinExistence type="predicted"/>
<dbReference type="Gene3D" id="3.30.450.20">
    <property type="entry name" value="PAS domain"/>
    <property type="match status" value="5"/>
</dbReference>
<feature type="compositionally biased region" description="Basic and acidic residues" evidence="7">
    <location>
        <begin position="1260"/>
        <end position="1269"/>
    </location>
</feature>
<evidence type="ECO:0000313" key="13">
    <source>
        <dbReference type="Proteomes" id="UP000053621"/>
    </source>
</evidence>
<evidence type="ECO:0000259" key="10">
    <source>
        <dbReference type="PROSITE" id="PS50112"/>
    </source>
</evidence>
<dbReference type="Pfam" id="PF02518">
    <property type="entry name" value="HATPase_c"/>
    <property type="match status" value="1"/>
</dbReference>
<feature type="domain" description="PAS" evidence="10">
    <location>
        <begin position="822"/>
        <end position="891"/>
    </location>
</feature>
<keyword evidence="5" id="KW-0902">Two-component regulatory system</keyword>
<dbReference type="Gene3D" id="1.10.287.130">
    <property type="match status" value="1"/>
</dbReference>
<dbReference type="InterPro" id="IPR035965">
    <property type="entry name" value="PAS-like_dom_sf"/>
</dbReference>